<dbReference type="InterPro" id="IPR024087">
    <property type="entry name" value="Creatininase-like_sf"/>
</dbReference>
<evidence type="ECO:0000256" key="1">
    <source>
        <dbReference type="ARBA" id="ARBA00001947"/>
    </source>
</evidence>
<evidence type="ECO:0000313" key="6">
    <source>
        <dbReference type="EMBL" id="NSI20133.1"/>
    </source>
</evidence>
<dbReference type="PANTHER" id="PTHR35005">
    <property type="entry name" value="3-DEHYDRO-SCYLLO-INOSOSE HYDROLASE"/>
    <property type="match status" value="1"/>
</dbReference>
<name>A0A414SN78_MEDGN</name>
<proteinExistence type="inferred from homology"/>
<dbReference type="Pfam" id="PF02633">
    <property type="entry name" value="Creatininase"/>
    <property type="match status" value="1"/>
</dbReference>
<dbReference type="RefSeq" id="WP_118262753.1">
    <property type="nucleotide sequence ID" value="NZ_AP031447.1"/>
</dbReference>
<keyword evidence="4" id="KW-0862">Zinc</keyword>
<evidence type="ECO:0000256" key="4">
    <source>
        <dbReference type="ARBA" id="ARBA00022833"/>
    </source>
</evidence>
<keyword evidence="2" id="KW-0479">Metal-binding</keyword>
<dbReference type="Gene3D" id="3.40.50.10310">
    <property type="entry name" value="Creatininase"/>
    <property type="match status" value="1"/>
</dbReference>
<comment type="similarity">
    <text evidence="5">Belongs to the creatininase superfamily.</text>
</comment>
<gene>
    <name evidence="7" type="ORF">DW270_03485</name>
    <name evidence="6" type="ORF">G4958_12390</name>
</gene>
<sequence>MQLIDMLFDEIEDAKRRKVPFIIPIGTIEYHAHHASCGCDTMVINGIFRELEKTKEVVVCPPIWYGVASYAVGGPETGTIQVDVDVYEQYIYNILKSLLYGGVKNIYCVAHHQTEEAGLMPMTLACHKAAKKLTMEYMEDTRGRGWWGSNDYADYYENLGSGDDPFSYIKVIPLISQEAQHKCGGFDHAGKFETSLLYALYPDHVDLEKTKENTEWFAESAKEASKELGEHMVKCTLEALEKIIN</sequence>
<evidence type="ECO:0000313" key="7">
    <source>
        <dbReference type="EMBL" id="RHG21407.1"/>
    </source>
</evidence>
<dbReference type="Proteomes" id="UP000285697">
    <property type="component" value="Unassembled WGS sequence"/>
</dbReference>
<dbReference type="AlphaFoldDB" id="A0A414SN78"/>
<evidence type="ECO:0000256" key="3">
    <source>
        <dbReference type="ARBA" id="ARBA00022801"/>
    </source>
</evidence>
<dbReference type="PANTHER" id="PTHR35005:SF1">
    <property type="entry name" value="2-AMINO-5-FORMYLAMINO-6-RIBOSYLAMINOPYRIMIDIN-4(3H)-ONE 5'-MONOPHOSPHATE DEFORMYLASE"/>
    <property type="match status" value="1"/>
</dbReference>
<dbReference type="InterPro" id="IPR003785">
    <property type="entry name" value="Creatininase/forma_Hydrolase"/>
</dbReference>
<evidence type="ECO:0000256" key="5">
    <source>
        <dbReference type="ARBA" id="ARBA00024029"/>
    </source>
</evidence>
<evidence type="ECO:0000256" key="2">
    <source>
        <dbReference type="ARBA" id="ARBA00022723"/>
    </source>
</evidence>
<dbReference type="GO" id="GO:0009231">
    <property type="term" value="P:riboflavin biosynthetic process"/>
    <property type="evidence" value="ECO:0007669"/>
    <property type="project" value="TreeGrafter"/>
</dbReference>
<keyword evidence="3" id="KW-0378">Hydrolase</keyword>
<dbReference type="Proteomes" id="UP001296643">
    <property type="component" value="Unassembled WGS sequence"/>
</dbReference>
<dbReference type="SUPFAM" id="SSF102215">
    <property type="entry name" value="Creatininase"/>
    <property type="match status" value="1"/>
</dbReference>
<comment type="caution">
    <text evidence="7">The sequence shown here is derived from an EMBL/GenBank/DDBJ whole genome shotgun (WGS) entry which is preliminary data.</text>
</comment>
<dbReference type="EMBL" id="QRIA01000003">
    <property type="protein sequence ID" value="RHG21407.1"/>
    <property type="molecule type" value="Genomic_DNA"/>
</dbReference>
<reference evidence="7 8" key="1">
    <citation type="submission" date="2018-08" db="EMBL/GenBank/DDBJ databases">
        <title>A genome reference for cultivated species of the human gut microbiota.</title>
        <authorList>
            <person name="Zou Y."/>
            <person name="Xue W."/>
            <person name="Luo G."/>
        </authorList>
    </citation>
    <scope>NUCLEOTIDE SEQUENCE [LARGE SCALE GENOMIC DNA]</scope>
    <source>
        <strain evidence="7 8">AM22-7AC</strain>
    </source>
</reference>
<dbReference type="GO" id="GO:0046872">
    <property type="term" value="F:metal ion binding"/>
    <property type="evidence" value="ECO:0007669"/>
    <property type="project" value="UniProtKB-KW"/>
</dbReference>
<reference evidence="6" key="3">
    <citation type="submission" date="2020-02" db="EMBL/GenBank/DDBJ databases">
        <authorList>
            <person name="Littmann E."/>
            <person name="Sorbara M."/>
        </authorList>
    </citation>
    <scope>NUCLEOTIDE SEQUENCE</scope>
    <source>
        <strain evidence="6">MSK.22.53</strain>
    </source>
</reference>
<dbReference type="GO" id="GO:0016811">
    <property type="term" value="F:hydrolase activity, acting on carbon-nitrogen (but not peptide) bonds, in linear amides"/>
    <property type="evidence" value="ECO:0007669"/>
    <property type="project" value="TreeGrafter"/>
</dbReference>
<reference evidence="6" key="2">
    <citation type="journal article" date="2020" name="Cell Host Microbe">
        <title>Functional and Genomic Variation between Human-Derived Isolates of Lachnospiraceae Reveals Inter- and Intra-Species Diversity.</title>
        <authorList>
            <person name="Sorbara M.T."/>
            <person name="Littmann E.R."/>
            <person name="Fontana E."/>
            <person name="Moody T.U."/>
            <person name="Kohout C.E."/>
            <person name="Gjonbalaj M."/>
            <person name="Eaton V."/>
            <person name="Seok R."/>
            <person name="Leiner I.M."/>
            <person name="Pamer E.G."/>
        </authorList>
    </citation>
    <scope>NUCLEOTIDE SEQUENCE</scope>
    <source>
        <strain evidence="6">MSK.22.53</strain>
    </source>
</reference>
<evidence type="ECO:0000313" key="8">
    <source>
        <dbReference type="Proteomes" id="UP000285697"/>
    </source>
</evidence>
<protein>
    <submittedName>
        <fullName evidence="7">Creatininase family protein</fullName>
    </submittedName>
</protein>
<accession>A0A414SN78</accession>
<comment type="cofactor">
    <cofactor evidence="1">
        <name>Zn(2+)</name>
        <dbReference type="ChEBI" id="CHEBI:29105"/>
    </cofactor>
</comment>
<dbReference type="EMBL" id="JAAIRM010000023">
    <property type="protein sequence ID" value="NSI20133.1"/>
    <property type="molecule type" value="Genomic_DNA"/>
</dbReference>
<organism evidence="7 8">
    <name type="scientific">Mediterraneibacter gnavus</name>
    <name type="common">Ruminococcus gnavus</name>
    <dbReference type="NCBI Taxonomy" id="33038"/>
    <lineage>
        <taxon>Bacteria</taxon>
        <taxon>Bacillati</taxon>
        <taxon>Bacillota</taxon>
        <taxon>Clostridia</taxon>
        <taxon>Lachnospirales</taxon>
        <taxon>Lachnospiraceae</taxon>
        <taxon>Mediterraneibacter</taxon>
    </lineage>
</organism>